<comment type="caution">
    <text evidence="1">The sequence shown here is derived from an EMBL/GenBank/DDBJ whole genome shotgun (WGS) entry which is preliminary data.</text>
</comment>
<dbReference type="InterPro" id="IPR039212">
    <property type="entry name" value="RBFA_mitochondrial"/>
</dbReference>
<evidence type="ECO:0000313" key="2">
    <source>
        <dbReference type="Proteomes" id="UP000037510"/>
    </source>
</evidence>
<dbReference type="PANTHER" id="PTHR14725:SF0">
    <property type="entry name" value="RIBOSOME-BINDING FACTOR A, MITOCHONDRIAL-RELATED"/>
    <property type="match status" value="1"/>
</dbReference>
<dbReference type="STRING" id="104452.A0A0L7K3M8"/>
<organism evidence="1 2">
    <name type="scientific">Operophtera brumata</name>
    <name type="common">Winter moth</name>
    <name type="synonym">Phalaena brumata</name>
    <dbReference type="NCBI Taxonomy" id="104452"/>
    <lineage>
        <taxon>Eukaryota</taxon>
        <taxon>Metazoa</taxon>
        <taxon>Ecdysozoa</taxon>
        <taxon>Arthropoda</taxon>
        <taxon>Hexapoda</taxon>
        <taxon>Insecta</taxon>
        <taxon>Pterygota</taxon>
        <taxon>Neoptera</taxon>
        <taxon>Endopterygota</taxon>
        <taxon>Lepidoptera</taxon>
        <taxon>Glossata</taxon>
        <taxon>Ditrysia</taxon>
        <taxon>Geometroidea</taxon>
        <taxon>Geometridae</taxon>
        <taxon>Larentiinae</taxon>
        <taxon>Operophtera</taxon>
    </lineage>
</organism>
<dbReference type="EMBL" id="JTDY01011639">
    <property type="protein sequence ID" value="KOB54819.1"/>
    <property type="molecule type" value="Genomic_DNA"/>
</dbReference>
<keyword evidence="2" id="KW-1185">Reference proteome</keyword>
<dbReference type="InterPro" id="IPR015946">
    <property type="entry name" value="KH_dom-like_a/b"/>
</dbReference>
<evidence type="ECO:0000313" key="1">
    <source>
        <dbReference type="EMBL" id="KOB54819.1"/>
    </source>
</evidence>
<dbReference type="Proteomes" id="UP000037510">
    <property type="component" value="Unassembled WGS sequence"/>
</dbReference>
<dbReference type="Gene3D" id="3.30.300.20">
    <property type="match status" value="1"/>
</dbReference>
<feature type="non-terminal residue" evidence="1">
    <location>
        <position position="169"/>
    </location>
</feature>
<dbReference type="PANTHER" id="PTHR14725">
    <property type="entry name" value="RIBOSOME-BINDING FACTOR A, MITOCHONDRIAL-RELATED"/>
    <property type="match status" value="1"/>
</dbReference>
<accession>A0A0L7K3M8</accession>
<proteinExistence type="predicted"/>
<dbReference type="AlphaFoldDB" id="A0A0L7K3M8"/>
<sequence length="169" mass="19477">MISFRRLYHVSSTVFSLKKLGVKLNKMVNPKVKRQWYPTQLETDIMPSVKSLTKTQNEPGKRAIRRSSMLNKMFMKHITDMMSTGTVAIDVVGRGIEVSKAKIKQLEEDTPLIEEPLPEMTHNVFGLDHEKILNRLVASRKKSRDAWSRLDSPESTIISYRTTEDRKSD</sequence>
<protein>
    <submittedName>
        <fullName evidence="1">Uncharacterized protein</fullName>
    </submittedName>
</protein>
<name>A0A0L7K3M8_OPEBR</name>
<gene>
    <name evidence="1" type="ORF">OBRU01_25910</name>
</gene>
<reference evidence="1 2" key="1">
    <citation type="journal article" date="2015" name="Genome Biol. Evol.">
        <title>The genome of winter moth (Operophtera brumata) provides a genomic perspective on sexual dimorphism and phenology.</title>
        <authorList>
            <person name="Derks M.F."/>
            <person name="Smit S."/>
            <person name="Salis L."/>
            <person name="Schijlen E."/>
            <person name="Bossers A."/>
            <person name="Mateman C."/>
            <person name="Pijl A.S."/>
            <person name="de Ridder D."/>
            <person name="Groenen M.A."/>
            <person name="Visser M.E."/>
            <person name="Megens H.J."/>
        </authorList>
    </citation>
    <scope>NUCLEOTIDE SEQUENCE [LARGE SCALE GENOMIC DNA]</scope>
    <source>
        <strain evidence="1">WM2013NL</strain>
        <tissue evidence="1">Head and thorax</tissue>
    </source>
</reference>